<dbReference type="Proteomes" id="UP001524499">
    <property type="component" value="Unassembled WGS sequence"/>
</dbReference>
<reference evidence="1 2" key="1">
    <citation type="submission" date="2022-07" db="EMBL/GenBank/DDBJ databases">
        <title>Methylomonas rivi sp. nov., Methylomonas rosea sp. nov., Methylomonas aureus sp. nov. and Methylomonas subterranea sp. nov., four novel methanotrophs isolated from a freshwater creek and the deep terrestrial subsurface.</title>
        <authorList>
            <person name="Abin C."/>
            <person name="Sankaranarayanan K."/>
            <person name="Garner C."/>
            <person name="Sindelar R."/>
            <person name="Kotary K."/>
            <person name="Garner R."/>
            <person name="Barclay S."/>
            <person name="Lawson P."/>
            <person name="Krumholz L."/>
        </authorList>
    </citation>
    <scope>NUCLEOTIDE SEQUENCE [LARGE SCALE GENOMIC DNA]</scope>
    <source>
        <strain evidence="1 2">SURF-2</strain>
    </source>
</reference>
<keyword evidence="2" id="KW-1185">Reference proteome</keyword>
<accession>A0ABT1TK41</accession>
<evidence type="ECO:0000313" key="2">
    <source>
        <dbReference type="Proteomes" id="UP001524499"/>
    </source>
</evidence>
<evidence type="ECO:0000313" key="1">
    <source>
        <dbReference type="EMBL" id="MCQ8105837.1"/>
    </source>
</evidence>
<dbReference type="RefSeq" id="WP_256603869.1">
    <property type="nucleotide sequence ID" value="NZ_JANIBJ010000039.1"/>
</dbReference>
<organism evidence="1 2">
    <name type="scientific">Methylomonas subterranea</name>
    <dbReference type="NCBI Taxonomy" id="2952225"/>
    <lineage>
        <taxon>Bacteria</taxon>
        <taxon>Pseudomonadati</taxon>
        <taxon>Pseudomonadota</taxon>
        <taxon>Gammaproteobacteria</taxon>
        <taxon>Methylococcales</taxon>
        <taxon>Methylococcaceae</taxon>
        <taxon>Methylomonas</taxon>
    </lineage>
</organism>
<gene>
    <name evidence="1" type="ORF">NP590_17135</name>
</gene>
<proteinExistence type="predicted"/>
<name>A0ABT1TK41_9GAMM</name>
<comment type="caution">
    <text evidence="1">The sequence shown here is derived from an EMBL/GenBank/DDBJ whole genome shotgun (WGS) entry which is preliminary data.</text>
</comment>
<dbReference type="EMBL" id="JANIBJ010000039">
    <property type="protein sequence ID" value="MCQ8105837.1"/>
    <property type="molecule type" value="Genomic_DNA"/>
</dbReference>
<protein>
    <submittedName>
        <fullName evidence="1">Uncharacterized protein</fullName>
    </submittedName>
</protein>
<sequence length="251" mass="29466">MRFNKHPRFEFTDTHQKRAAIRRRHKREVNKYPLLAFIGEIAPVDEDKEMAARRRKHADDDVHDRRRHAADWRKARRLLREHAEKDGILWYWQTYSLTANPVMLLDLIHNWPQMKASRLAAEQRMNAFRRDRGDSELPACKSLTVFLDMLSGDTKSEKRSIDFEVIFHYLCHTSHPLATPKMKYSGFCATNIEKFPVYKNLETVVRFRTTGFQVFIRKLLVCQFKNGYSGTRSATTNDPLPATFLPCPGLQ</sequence>